<evidence type="ECO:0000313" key="9">
    <source>
        <dbReference type="Proteomes" id="UP000250043"/>
    </source>
</evidence>
<dbReference type="EC" id="3.4.16.-" evidence="7"/>
<feature type="chain" id="PRO_5034351386" description="Carboxypeptidase" evidence="7">
    <location>
        <begin position="21"/>
        <end position="508"/>
    </location>
</feature>
<dbReference type="InterPro" id="IPR001563">
    <property type="entry name" value="Peptidase_S10"/>
</dbReference>
<keyword evidence="3 7" id="KW-0645">Protease</keyword>
<dbReference type="InterPro" id="IPR033124">
    <property type="entry name" value="Ser_caboxypep_his_AS"/>
</dbReference>
<feature type="signal peptide" evidence="7">
    <location>
        <begin position="1"/>
        <end position="20"/>
    </location>
</feature>
<evidence type="ECO:0000256" key="1">
    <source>
        <dbReference type="ARBA" id="ARBA00009431"/>
    </source>
</evidence>
<dbReference type="SUPFAM" id="SSF53474">
    <property type="entry name" value="alpha/beta-Hydrolases"/>
    <property type="match status" value="1"/>
</dbReference>
<proteinExistence type="inferred from homology"/>
<dbReference type="Gene3D" id="1.10.287.410">
    <property type="match status" value="1"/>
</dbReference>
<dbReference type="Gene3D" id="3.40.50.1820">
    <property type="entry name" value="alpha/beta hydrolase"/>
    <property type="match status" value="1"/>
</dbReference>
<dbReference type="PRINTS" id="PR00724">
    <property type="entry name" value="CRBOXYPTASEC"/>
</dbReference>
<dbReference type="Proteomes" id="UP000250043">
    <property type="component" value="Unassembled WGS sequence"/>
</dbReference>
<keyword evidence="6" id="KW-0325">Glycoprotein</keyword>
<dbReference type="PROSITE" id="PS00560">
    <property type="entry name" value="CARBOXYPEPT_SER_HIS"/>
    <property type="match status" value="1"/>
</dbReference>
<dbReference type="EMBL" id="KV722368">
    <property type="protein sequence ID" value="OCH92466.1"/>
    <property type="molecule type" value="Genomic_DNA"/>
</dbReference>
<dbReference type="InterPro" id="IPR029058">
    <property type="entry name" value="AB_hydrolase_fold"/>
</dbReference>
<accession>A0A8E2AXQ0</accession>
<gene>
    <name evidence="8" type="ORF">OBBRIDRAFT_791212</name>
</gene>
<comment type="similarity">
    <text evidence="1 7">Belongs to the peptidase S10 family.</text>
</comment>
<organism evidence="8 9">
    <name type="scientific">Obba rivulosa</name>
    <dbReference type="NCBI Taxonomy" id="1052685"/>
    <lineage>
        <taxon>Eukaryota</taxon>
        <taxon>Fungi</taxon>
        <taxon>Dikarya</taxon>
        <taxon>Basidiomycota</taxon>
        <taxon>Agaricomycotina</taxon>
        <taxon>Agaricomycetes</taxon>
        <taxon>Polyporales</taxon>
        <taxon>Gelatoporiaceae</taxon>
        <taxon>Obba</taxon>
    </lineage>
</organism>
<evidence type="ECO:0000313" key="8">
    <source>
        <dbReference type="EMBL" id="OCH92466.1"/>
    </source>
</evidence>
<keyword evidence="4 7" id="KW-0732">Signal</keyword>
<evidence type="ECO:0000256" key="2">
    <source>
        <dbReference type="ARBA" id="ARBA00022645"/>
    </source>
</evidence>
<dbReference type="GO" id="GO:0004185">
    <property type="term" value="F:serine-type carboxypeptidase activity"/>
    <property type="evidence" value="ECO:0007669"/>
    <property type="project" value="UniProtKB-UniRule"/>
</dbReference>
<dbReference type="PANTHER" id="PTHR11802:SF113">
    <property type="entry name" value="SERINE CARBOXYPEPTIDASE CTSA-4.1"/>
    <property type="match status" value="1"/>
</dbReference>
<dbReference type="OrthoDB" id="443318at2759"/>
<evidence type="ECO:0000256" key="6">
    <source>
        <dbReference type="ARBA" id="ARBA00023180"/>
    </source>
</evidence>
<evidence type="ECO:0000256" key="3">
    <source>
        <dbReference type="ARBA" id="ARBA00022670"/>
    </source>
</evidence>
<dbReference type="GO" id="GO:0006508">
    <property type="term" value="P:proteolysis"/>
    <property type="evidence" value="ECO:0007669"/>
    <property type="project" value="UniProtKB-KW"/>
</dbReference>
<name>A0A8E2AXQ0_9APHY</name>
<evidence type="ECO:0000256" key="5">
    <source>
        <dbReference type="ARBA" id="ARBA00022801"/>
    </source>
</evidence>
<dbReference type="PANTHER" id="PTHR11802">
    <property type="entry name" value="SERINE PROTEASE FAMILY S10 SERINE CARBOXYPEPTIDASE"/>
    <property type="match status" value="1"/>
</dbReference>
<evidence type="ECO:0000256" key="7">
    <source>
        <dbReference type="RuleBase" id="RU361156"/>
    </source>
</evidence>
<dbReference type="AlphaFoldDB" id="A0A8E2AXQ0"/>
<dbReference type="GO" id="GO:0000324">
    <property type="term" value="C:fungal-type vacuole"/>
    <property type="evidence" value="ECO:0007669"/>
    <property type="project" value="TreeGrafter"/>
</dbReference>
<protein>
    <recommendedName>
        <fullName evidence="7">Carboxypeptidase</fullName>
        <ecNumber evidence="7">3.4.16.-</ecNumber>
    </recommendedName>
</protein>
<evidence type="ECO:0000256" key="4">
    <source>
        <dbReference type="ARBA" id="ARBA00022729"/>
    </source>
</evidence>
<sequence>MFSFGVLSLSLLSLTAVVRSSIHKPSERKVFADAWAAPGLQPKPQVVLDAYDTGLFMPVGHMSAISSADFTILEHPLFPHHSVRVKKSYFCDGTVPAYTGYIDNEARHLFFYFFESRDDPDKDDVIFWTNGGPGGSSAIGLFMELGPCTVTSTGNTTFNPYSWNAHANIFFIDQPVGVGFSYAEYGESVGDSIEAGRDIAVFSAIFFEHFTKFKGRGYHLAGESYAGRYLPVFATEILKLNPWLLEAGLTPINLESIMIGNGCTHMPSMVSSKYDMQCKNISVPPIQDISTCVRLKQIRDRCKTLMRSCDEEFNVISCKAVFQFCDNSLEDAYLATGYNPYDISKYCEGPYEETLCYPITSNISTFLNRADTREALGVDPAVENYILSNMDVWAAFWGHLEIMFPTQYYIGALLERGIRVLVYVGANDWICNWVGNERMTLDLEWTRQAEFVSQPLREWEVDGAPAGLTRNVGPFTFATIFGAGHMAPYDKPKESLELLKRWIVEQDP</sequence>
<keyword evidence="5 7" id="KW-0378">Hydrolase</keyword>
<dbReference type="Pfam" id="PF00450">
    <property type="entry name" value="Peptidase_S10"/>
    <property type="match status" value="1"/>
</dbReference>
<dbReference type="PROSITE" id="PS00131">
    <property type="entry name" value="CARBOXYPEPT_SER_SER"/>
    <property type="match status" value="1"/>
</dbReference>
<reference evidence="8 9" key="1">
    <citation type="submission" date="2016-07" db="EMBL/GenBank/DDBJ databases">
        <title>Draft genome of the white-rot fungus Obba rivulosa 3A-2.</title>
        <authorList>
            <consortium name="DOE Joint Genome Institute"/>
            <person name="Miettinen O."/>
            <person name="Riley R."/>
            <person name="Acob R."/>
            <person name="Barry K."/>
            <person name="Cullen D."/>
            <person name="De Vries R."/>
            <person name="Hainaut M."/>
            <person name="Hatakka A."/>
            <person name="Henrissat B."/>
            <person name="Hilden K."/>
            <person name="Kuo R."/>
            <person name="Labutti K."/>
            <person name="Lipzen A."/>
            <person name="Makela M.R."/>
            <person name="Sandor L."/>
            <person name="Spatafora J.W."/>
            <person name="Grigoriev I.V."/>
            <person name="Hibbett D.S."/>
        </authorList>
    </citation>
    <scope>NUCLEOTIDE SEQUENCE [LARGE SCALE GENOMIC DNA]</scope>
    <source>
        <strain evidence="8 9">3A-2</strain>
    </source>
</reference>
<keyword evidence="9" id="KW-1185">Reference proteome</keyword>
<keyword evidence="2 7" id="KW-0121">Carboxypeptidase</keyword>
<dbReference type="InterPro" id="IPR018202">
    <property type="entry name" value="Ser_caboxypep_ser_AS"/>
</dbReference>